<dbReference type="AlphaFoldDB" id="A0A939IIP8"/>
<dbReference type="Pfam" id="PF13458">
    <property type="entry name" value="Peripla_BP_6"/>
    <property type="match status" value="1"/>
</dbReference>
<evidence type="ECO:0000313" key="4">
    <source>
        <dbReference type="EMBL" id="MBN7772724.1"/>
    </source>
</evidence>
<feature type="domain" description="Leucine-binding protein" evidence="3">
    <location>
        <begin position="39"/>
        <end position="383"/>
    </location>
</feature>
<evidence type="ECO:0000256" key="2">
    <source>
        <dbReference type="ARBA" id="ARBA00022729"/>
    </source>
</evidence>
<dbReference type="InterPro" id="IPR028082">
    <property type="entry name" value="Peripla_BP_I"/>
</dbReference>
<comment type="caution">
    <text evidence="4">The sequence shown here is derived from an EMBL/GenBank/DDBJ whole genome shotgun (WGS) entry which is preliminary data.</text>
</comment>
<evidence type="ECO:0000259" key="3">
    <source>
        <dbReference type="Pfam" id="PF13458"/>
    </source>
</evidence>
<keyword evidence="5" id="KW-1185">Reference proteome</keyword>
<dbReference type="InterPro" id="IPR028081">
    <property type="entry name" value="Leu-bd"/>
</dbReference>
<dbReference type="EMBL" id="JAFJZZ010000001">
    <property type="protein sequence ID" value="MBN7772724.1"/>
    <property type="molecule type" value="Genomic_DNA"/>
</dbReference>
<dbReference type="RefSeq" id="WP_206581502.1">
    <property type="nucleotide sequence ID" value="NZ_JAFJZZ010000001.1"/>
</dbReference>
<dbReference type="SUPFAM" id="SSF53822">
    <property type="entry name" value="Periplasmic binding protein-like I"/>
    <property type="match status" value="1"/>
</dbReference>
<dbReference type="Proteomes" id="UP000664545">
    <property type="component" value="Unassembled WGS sequence"/>
</dbReference>
<gene>
    <name evidence="4" type="ORF">JYB65_05055</name>
</gene>
<proteinExistence type="inferred from homology"/>
<evidence type="ECO:0000313" key="5">
    <source>
        <dbReference type="Proteomes" id="UP000664545"/>
    </source>
</evidence>
<name>A0A939IIP8_CLOAM</name>
<dbReference type="CDD" id="cd06347">
    <property type="entry name" value="PBP1_ABC_LivK_ligand_binding-like"/>
    <property type="match status" value="1"/>
</dbReference>
<dbReference type="InterPro" id="IPR051010">
    <property type="entry name" value="BCAA_transport"/>
</dbReference>
<organism evidence="4 5">
    <name type="scientific">Clostridium aminobutyricum</name>
    <dbReference type="NCBI Taxonomy" id="33953"/>
    <lineage>
        <taxon>Bacteria</taxon>
        <taxon>Bacillati</taxon>
        <taxon>Bacillota</taxon>
        <taxon>Clostridia</taxon>
        <taxon>Eubacteriales</taxon>
        <taxon>Clostridiaceae</taxon>
        <taxon>Clostridium</taxon>
    </lineage>
</organism>
<dbReference type="Gene3D" id="3.40.50.2300">
    <property type="match status" value="2"/>
</dbReference>
<protein>
    <submittedName>
        <fullName evidence="4">ABC transporter substrate-binding protein</fullName>
    </submittedName>
</protein>
<accession>A0A939IIP8</accession>
<sequence>MRKYSLIILFIVVAAAGLLWGCIESFKEDRQTINGSDEEVRIGLNLELTGPLESYGIEQAMGALMAFEEINRADELSGITIVPFRVDNQSDAVRSAFLSNLLMTQEGVAAVIGPATSNNFIAAIPAAVYNEIPIVSATATADTITIDRYGDAYDYVFRITFTDSVQGKSMANFAINNLEAKNAVILRDLNSVYSEDLVQNFVRIFRENGGTIVDLINYTGNGRDFEPIVNRIKREDFDVIYMPGYYQDAGDFIKQARELGITKPILGGDAYDSPMLAELAGTSALNNVYYTSGYSPLDQNPLTQDFIVDYREKYGRDPNAFSAFGYDAARFVADAIQRAGSGDPEAIRNAMASTENFPGVTGMFSIGEDHNSIKQIYVIKLENGVPAQSIVVEPIE</sequence>
<evidence type="ECO:0000256" key="1">
    <source>
        <dbReference type="ARBA" id="ARBA00010062"/>
    </source>
</evidence>
<reference evidence="4" key="1">
    <citation type="submission" date="2021-02" db="EMBL/GenBank/DDBJ databases">
        <title>Abyssanaerobacter marinus gen.nov., sp., nov, anaerobic bacterium isolated from the Onnuri vent field of Indian Ocean and suggestion of Mogibacteriaceae fam. nov., and proposal of reclassification of ambiguous this family's genus member.</title>
        <authorList>
            <person name="Kim Y.J."/>
            <person name="Yang J.-A."/>
        </authorList>
    </citation>
    <scope>NUCLEOTIDE SEQUENCE</scope>
    <source>
        <strain evidence="4">DSM 2634</strain>
    </source>
</reference>
<comment type="similarity">
    <text evidence="1">Belongs to the leucine-binding protein family.</text>
</comment>
<dbReference type="PANTHER" id="PTHR30483">
    <property type="entry name" value="LEUCINE-SPECIFIC-BINDING PROTEIN"/>
    <property type="match status" value="1"/>
</dbReference>
<keyword evidence="2" id="KW-0732">Signal</keyword>
<dbReference type="PANTHER" id="PTHR30483:SF6">
    <property type="entry name" value="PERIPLASMIC BINDING PROTEIN OF ABC TRANSPORTER FOR NATURAL AMINO ACIDS"/>
    <property type="match status" value="1"/>
</dbReference>